<dbReference type="InterPro" id="IPR000742">
    <property type="entry name" value="EGF"/>
</dbReference>
<dbReference type="InterPro" id="IPR049883">
    <property type="entry name" value="NOTCH1_EGF-like"/>
</dbReference>
<keyword evidence="4" id="KW-1015">Disulfide bond</keyword>
<dbReference type="GO" id="GO:0005509">
    <property type="term" value="F:calcium ion binding"/>
    <property type="evidence" value="ECO:0007669"/>
    <property type="project" value="InterPro"/>
</dbReference>
<dbReference type="STRING" id="568069.A0A1J1IU01"/>
<evidence type="ECO:0000256" key="6">
    <source>
        <dbReference type="SAM" id="SignalP"/>
    </source>
</evidence>
<dbReference type="SMART" id="SM00181">
    <property type="entry name" value="EGF"/>
    <property type="match status" value="5"/>
</dbReference>
<evidence type="ECO:0000313" key="9">
    <source>
        <dbReference type="Proteomes" id="UP000183832"/>
    </source>
</evidence>
<comment type="caution">
    <text evidence="5">Lacks conserved residue(s) required for the propagation of feature annotation.</text>
</comment>
<dbReference type="OrthoDB" id="7770115at2759"/>
<evidence type="ECO:0000256" key="2">
    <source>
        <dbReference type="ARBA" id="ARBA00022729"/>
    </source>
</evidence>
<organism evidence="8 9">
    <name type="scientific">Clunio marinus</name>
    <dbReference type="NCBI Taxonomy" id="568069"/>
    <lineage>
        <taxon>Eukaryota</taxon>
        <taxon>Metazoa</taxon>
        <taxon>Ecdysozoa</taxon>
        <taxon>Arthropoda</taxon>
        <taxon>Hexapoda</taxon>
        <taxon>Insecta</taxon>
        <taxon>Pterygota</taxon>
        <taxon>Neoptera</taxon>
        <taxon>Endopterygota</taxon>
        <taxon>Diptera</taxon>
        <taxon>Nematocera</taxon>
        <taxon>Chironomoidea</taxon>
        <taxon>Chironomidae</taxon>
        <taxon>Clunio</taxon>
    </lineage>
</organism>
<dbReference type="SUPFAM" id="SSF57196">
    <property type="entry name" value="EGF/Laminin"/>
    <property type="match status" value="1"/>
</dbReference>
<dbReference type="PROSITE" id="PS01187">
    <property type="entry name" value="EGF_CA"/>
    <property type="match status" value="1"/>
</dbReference>
<dbReference type="CDD" id="cd00053">
    <property type="entry name" value="EGF"/>
    <property type="match status" value="1"/>
</dbReference>
<dbReference type="Proteomes" id="UP000183832">
    <property type="component" value="Unassembled WGS sequence"/>
</dbReference>
<dbReference type="Pfam" id="PF00008">
    <property type="entry name" value="EGF"/>
    <property type="match status" value="1"/>
</dbReference>
<protein>
    <submittedName>
        <fullName evidence="8">CLUMA_CG016557, isoform A</fullName>
    </submittedName>
</protein>
<evidence type="ECO:0000313" key="8">
    <source>
        <dbReference type="EMBL" id="CRL03592.1"/>
    </source>
</evidence>
<evidence type="ECO:0000256" key="3">
    <source>
        <dbReference type="ARBA" id="ARBA00022737"/>
    </source>
</evidence>
<keyword evidence="3" id="KW-0677">Repeat</keyword>
<feature type="domain" description="EGF-like" evidence="7">
    <location>
        <begin position="191"/>
        <end position="231"/>
    </location>
</feature>
<keyword evidence="2 6" id="KW-0732">Signal</keyword>
<feature type="signal peptide" evidence="6">
    <location>
        <begin position="1"/>
        <end position="16"/>
    </location>
</feature>
<feature type="chain" id="PRO_5012498286" evidence="6">
    <location>
        <begin position="17"/>
        <end position="492"/>
    </location>
</feature>
<accession>A0A1J1IU01</accession>
<dbReference type="Pfam" id="PF07645">
    <property type="entry name" value="EGF_CA"/>
    <property type="match status" value="4"/>
</dbReference>
<dbReference type="SUPFAM" id="SSF57184">
    <property type="entry name" value="Growth factor receptor domain"/>
    <property type="match status" value="1"/>
</dbReference>
<gene>
    <name evidence="8" type="primary">similar to Hemicentin-1</name>
    <name evidence="8" type="ORF">CLUMA_CG016557</name>
</gene>
<proteinExistence type="predicted"/>
<dbReference type="Gene3D" id="2.10.25.10">
    <property type="entry name" value="Laminin"/>
    <property type="match status" value="5"/>
</dbReference>
<evidence type="ECO:0000259" key="7">
    <source>
        <dbReference type="PROSITE" id="PS50026"/>
    </source>
</evidence>
<evidence type="ECO:0000256" key="4">
    <source>
        <dbReference type="ARBA" id="ARBA00023157"/>
    </source>
</evidence>
<dbReference type="PROSITE" id="PS50026">
    <property type="entry name" value="EGF_3"/>
    <property type="match status" value="1"/>
</dbReference>
<dbReference type="InterPro" id="IPR052235">
    <property type="entry name" value="Nephronectin_domain"/>
</dbReference>
<dbReference type="SMART" id="SM00179">
    <property type="entry name" value="EGF_CA"/>
    <property type="match status" value="5"/>
</dbReference>
<dbReference type="InterPro" id="IPR009030">
    <property type="entry name" value="Growth_fac_rcpt_cys_sf"/>
</dbReference>
<dbReference type="CDD" id="cd00054">
    <property type="entry name" value="EGF_CA"/>
    <property type="match status" value="2"/>
</dbReference>
<keyword evidence="9" id="KW-1185">Reference proteome</keyword>
<name>A0A1J1IU01_9DIPT</name>
<keyword evidence="1 5" id="KW-0245">EGF-like domain</keyword>
<dbReference type="EMBL" id="CVRI01000059">
    <property type="protein sequence ID" value="CRL03592.1"/>
    <property type="molecule type" value="Genomic_DNA"/>
</dbReference>
<evidence type="ECO:0000256" key="5">
    <source>
        <dbReference type="PROSITE-ProRule" id="PRU00076"/>
    </source>
</evidence>
<dbReference type="PANTHER" id="PTHR24050:SF28">
    <property type="entry name" value="UROMODULIN-LIKE"/>
    <property type="match status" value="1"/>
</dbReference>
<evidence type="ECO:0000256" key="1">
    <source>
        <dbReference type="ARBA" id="ARBA00022536"/>
    </source>
</evidence>
<dbReference type="InterPro" id="IPR001881">
    <property type="entry name" value="EGF-like_Ca-bd_dom"/>
</dbReference>
<dbReference type="InterPro" id="IPR018097">
    <property type="entry name" value="EGF_Ca-bd_CS"/>
</dbReference>
<dbReference type="PROSITE" id="PS01186">
    <property type="entry name" value="EGF_2"/>
    <property type="match status" value="2"/>
</dbReference>
<sequence>MKSILLLISTFRIISAIQMYDFLKEDAEIYIEDCAKKGELSRSCDDFNPKAFRDLPSDMMSLCKDAYLIKCIEKSDEIYCKEGEAAAIQGKDCKHLKSDTSQKCCNACKLGLNYKKLKIGCAFDSQIISNVSKGIVLKCCNVIEKKNFYDDYDDEYNEIDSFFSNEETKPFKIEYKSFIMKPEALTLTTSKPISCKEYNPCDENQICVENSDNYKCDCKPGFSADKNGNCHDIDECSKGLHNCSKQHRQCVNLEGSHKCGDCVSGYEKLYLDYDLYGDIDSICQDIDECATPGTCSDNQKCENLPGSHRCIVKCHHGFIMIDNKCVDIDECQDKKKCQWKCENNVGSYQCHCPLGYLRNSNGICSDIDECKLNRCRDDEICINIKGNYRCNKIKCPVNYQRFKNTTDCRLKVCKHLKCHRNYSFIFKAVTPTQRNKRIYQFFDHLSETNMPDEYFKIKKTKHGNDLIMMKAPQDDIEFELTLQSKASVDFMK</sequence>
<dbReference type="PANTHER" id="PTHR24050">
    <property type="entry name" value="PA14 DOMAIN-CONTAINING PROTEIN"/>
    <property type="match status" value="1"/>
</dbReference>
<dbReference type="AlphaFoldDB" id="A0A1J1IU01"/>
<reference evidence="8 9" key="1">
    <citation type="submission" date="2015-04" db="EMBL/GenBank/DDBJ databases">
        <authorList>
            <person name="Syromyatnikov M.Y."/>
            <person name="Popov V.N."/>
        </authorList>
    </citation>
    <scope>NUCLEOTIDE SEQUENCE [LARGE SCALE GENOMIC DNA]</scope>
</reference>